<reference evidence="11 12" key="1">
    <citation type="submission" date="2015-08" db="EMBL/GenBank/DDBJ databases">
        <title>Investigation of the bacterial diversity of lava forest soil.</title>
        <authorList>
            <person name="Lee J.S."/>
        </authorList>
    </citation>
    <scope>NUCLEOTIDE SEQUENCE [LARGE SCALE GENOMIC DNA]</scope>
    <source>
        <strain evidence="11 12">GJW-30</strain>
    </source>
</reference>
<dbReference type="InterPro" id="IPR000860">
    <property type="entry name" value="HemC"/>
</dbReference>
<dbReference type="OrthoDB" id="9810298at2"/>
<comment type="catalytic activity">
    <reaction evidence="7 8">
        <text>4 porphobilinogen + H2O = hydroxymethylbilane + 4 NH4(+)</text>
        <dbReference type="Rhea" id="RHEA:13185"/>
        <dbReference type="ChEBI" id="CHEBI:15377"/>
        <dbReference type="ChEBI" id="CHEBI:28938"/>
        <dbReference type="ChEBI" id="CHEBI:57845"/>
        <dbReference type="ChEBI" id="CHEBI:58126"/>
        <dbReference type="EC" id="2.5.1.61"/>
    </reaction>
</comment>
<evidence type="ECO:0000313" key="11">
    <source>
        <dbReference type="EMBL" id="BAT57540.1"/>
    </source>
</evidence>
<proteinExistence type="inferred from homology"/>
<dbReference type="InterPro" id="IPR022417">
    <property type="entry name" value="Porphobilin_deaminase_N"/>
</dbReference>
<evidence type="ECO:0000256" key="8">
    <source>
        <dbReference type="HAMAP-Rule" id="MF_00260"/>
    </source>
</evidence>
<dbReference type="Proteomes" id="UP000236884">
    <property type="component" value="Chromosome"/>
</dbReference>
<evidence type="ECO:0000256" key="5">
    <source>
        <dbReference type="ARBA" id="ARBA00022679"/>
    </source>
</evidence>
<dbReference type="GO" id="GO:0005737">
    <property type="term" value="C:cytoplasm"/>
    <property type="evidence" value="ECO:0007669"/>
    <property type="project" value="UniProtKB-UniRule"/>
</dbReference>
<dbReference type="NCBIfam" id="TIGR00212">
    <property type="entry name" value="hemC"/>
    <property type="match status" value="1"/>
</dbReference>
<dbReference type="InterPro" id="IPR022418">
    <property type="entry name" value="Porphobilinogen_deaminase_C"/>
</dbReference>
<evidence type="ECO:0000256" key="4">
    <source>
        <dbReference type="ARBA" id="ARBA00011245"/>
    </source>
</evidence>
<organism evidence="11 12">
    <name type="scientific">Variibacter gotjawalensis</name>
    <dbReference type="NCBI Taxonomy" id="1333996"/>
    <lineage>
        <taxon>Bacteria</taxon>
        <taxon>Pseudomonadati</taxon>
        <taxon>Pseudomonadota</taxon>
        <taxon>Alphaproteobacteria</taxon>
        <taxon>Hyphomicrobiales</taxon>
        <taxon>Nitrobacteraceae</taxon>
        <taxon>Variibacter</taxon>
    </lineage>
</organism>
<comment type="subunit">
    <text evidence="4 8">Monomer.</text>
</comment>
<comment type="cofactor">
    <cofactor evidence="8">
        <name>dipyrromethane</name>
        <dbReference type="ChEBI" id="CHEBI:60342"/>
    </cofactor>
    <text evidence="8">Binds 1 dipyrromethane group covalently.</text>
</comment>
<keyword evidence="6 8" id="KW-0627">Porphyrin biosynthesis</keyword>
<dbReference type="KEGG" id="vgo:GJW-30_1_00045"/>
<comment type="function">
    <text evidence="1 8">Tetrapolymerization of the monopyrrole PBG into the hydroxymethylbilane pre-uroporphyrinogen in several discrete steps.</text>
</comment>
<dbReference type="PANTHER" id="PTHR11557:SF0">
    <property type="entry name" value="PORPHOBILINOGEN DEAMINASE"/>
    <property type="match status" value="1"/>
</dbReference>
<feature type="domain" description="Porphobilinogen deaminase N-terminal" evidence="9">
    <location>
        <begin position="6"/>
        <end position="214"/>
    </location>
</feature>
<dbReference type="Pfam" id="PF03900">
    <property type="entry name" value="Porphobil_deamC"/>
    <property type="match status" value="1"/>
</dbReference>
<evidence type="ECO:0000259" key="10">
    <source>
        <dbReference type="Pfam" id="PF03900"/>
    </source>
</evidence>
<dbReference type="EMBL" id="AP014946">
    <property type="protein sequence ID" value="BAT57540.1"/>
    <property type="molecule type" value="Genomic_DNA"/>
</dbReference>
<gene>
    <name evidence="8 11" type="primary">hemC</name>
    <name evidence="11" type="ORF">GJW-30_1_00045</name>
</gene>
<feature type="domain" description="Porphobilinogen deaminase C-terminal" evidence="10">
    <location>
        <begin position="230"/>
        <end position="297"/>
    </location>
</feature>
<keyword evidence="12" id="KW-1185">Reference proteome</keyword>
<dbReference type="SUPFAM" id="SSF53850">
    <property type="entry name" value="Periplasmic binding protein-like II"/>
    <property type="match status" value="1"/>
</dbReference>
<dbReference type="GO" id="GO:0006782">
    <property type="term" value="P:protoporphyrinogen IX biosynthetic process"/>
    <property type="evidence" value="ECO:0007669"/>
    <property type="project" value="UniProtKB-UniRule"/>
</dbReference>
<evidence type="ECO:0000259" key="9">
    <source>
        <dbReference type="Pfam" id="PF01379"/>
    </source>
</evidence>
<evidence type="ECO:0000256" key="2">
    <source>
        <dbReference type="ARBA" id="ARBA00004735"/>
    </source>
</evidence>
<dbReference type="PANTHER" id="PTHR11557">
    <property type="entry name" value="PORPHOBILINOGEN DEAMINASE"/>
    <property type="match status" value="1"/>
</dbReference>
<dbReference type="InterPro" id="IPR022419">
    <property type="entry name" value="Porphobilin_deaminase_cofac_BS"/>
</dbReference>
<dbReference type="EC" id="2.5.1.61" evidence="8"/>
<dbReference type="PROSITE" id="PS00533">
    <property type="entry name" value="PORPHOBILINOGEN_DEAM"/>
    <property type="match status" value="1"/>
</dbReference>
<accession>A0A0S3PNP4</accession>
<dbReference type="PIRSF" id="PIRSF001438">
    <property type="entry name" value="4pyrrol_synth_OHMeBilane_synth"/>
    <property type="match status" value="1"/>
</dbReference>
<evidence type="ECO:0000256" key="6">
    <source>
        <dbReference type="ARBA" id="ARBA00023244"/>
    </source>
</evidence>
<dbReference type="PRINTS" id="PR00151">
    <property type="entry name" value="PORPHBDMNASE"/>
</dbReference>
<dbReference type="UniPathway" id="UPA00251">
    <property type="reaction ID" value="UER00319"/>
</dbReference>
<dbReference type="Gene3D" id="3.40.190.10">
    <property type="entry name" value="Periplasmic binding protein-like II"/>
    <property type="match status" value="2"/>
</dbReference>
<dbReference type="FunFam" id="3.40.190.10:FF:000101">
    <property type="entry name" value="Porphobilinogen deaminase, chloroplastic"/>
    <property type="match status" value="1"/>
</dbReference>
<dbReference type="InterPro" id="IPR036803">
    <property type="entry name" value="Porphobilinogen_deaminase_C_sf"/>
</dbReference>
<dbReference type="GO" id="GO:0004418">
    <property type="term" value="F:hydroxymethylbilane synthase activity"/>
    <property type="evidence" value="ECO:0007669"/>
    <property type="project" value="UniProtKB-UniRule"/>
</dbReference>
<protein>
    <recommendedName>
        <fullName evidence="8">Porphobilinogen deaminase</fullName>
        <shortName evidence="8">PBG</shortName>
        <ecNumber evidence="8">2.5.1.61</ecNumber>
    </recommendedName>
    <alternativeName>
        <fullName evidence="8">Hydroxymethylbilane synthase</fullName>
        <shortName evidence="8">HMBS</shortName>
    </alternativeName>
    <alternativeName>
        <fullName evidence="8">Pre-uroporphyrinogen synthase</fullName>
    </alternativeName>
</protein>
<dbReference type="AlphaFoldDB" id="A0A0S3PNP4"/>
<evidence type="ECO:0000256" key="3">
    <source>
        <dbReference type="ARBA" id="ARBA00005638"/>
    </source>
</evidence>
<dbReference type="SUPFAM" id="SSF54782">
    <property type="entry name" value="Porphobilinogen deaminase (hydroxymethylbilane synthase), C-terminal domain"/>
    <property type="match status" value="1"/>
</dbReference>
<evidence type="ECO:0000256" key="7">
    <source>
        <dbReference type="ARBA" id="ARBA00048169"/>
    </source>
</evidence>
<sequence>MTQHLLRLGTRGSPLALRQAEEVQARLAAAHGIDPSAVAIEVIRTTGDRIQDRTLAEAGGKGLFTKEIEEALIAGTIDFAVHSSKDVPTFLPDGLQLSTYLPREDVRDAFVSPRAASLATLPPGAVVGTASLRRQAQVLRARPDLRVVPLRGNVQTRLRKLEDGAVDATLLALAGLNRLKRADVVTALLPLDQFLPAIGQGAIAIETRANDSRTIDLLSRINDPDTEAALTCERAFLTVLDGSCRTPIAGLATIDGNRIEFTGEVLREDGSEHLAEKLSGNRQDAEAIGREAGARIKQRLPANFFKT</sequence>
<dbReference type="RefSeq" id="WP_096350330.1">
    <property type="nucleotide sequence ID" value="NZ_AP014946.1"/>
</dbReference>
<feature type="modified residue" description="S-(dipyrrolylmethanemethyl)cysteine" evidence="8">
    <location>
        <position position="244"/>
    </location>
</feature>
<dbReference type="Pfam" id="PF01379">
    <property type="entry name" value="Porphobil_deam"/>
    <property type="match status" value="1"/>
</dbReference>
<comment type="similarity">
    <text evidence="3 8">Belongs to the HMBS family.</text>
</comment>
<dbReference type="Gene3D" id="3.30.160.40">
    <property type="entry name" value="Porphobilinogen deaminase, C-terminal domain"/>
    <property type="match status" value="1"/>
</dbReference>
<comment type="miscellaneous">
    <text evidence="8">The porphobilinogen subunits are added to the dipyrromethane group.</text>
</comment>
<evidence type="ECO:0000313" key="12">
    <source>
        <dbReference type="Proteomes" id="UP000236884"/>
    </source>
</evidence>
<evidence type="ECO:0000256" key="1">
    <source>
        <dbReference type="ARBA" id="ARBA00002869"/>
    </source>
</evidence>
<comment type="pathway">
    <text evidence="2">Porphyrin-containing compound metabolism; protoporphyrin-IX biosynthesis; coproporphyrinogen-III from 5-aminolevulinate: step 2/4.</text>
</comment>
<keyword evidence="5 8" id="KW-0808">Transferase</keyword>
<name>A0A0S3PNP4_9BRAD</name>
<dbReference type="HAMAP" id="MF_00260">
    <property type="entry name" value="Porphobil_deam"/>
    <property type="match status" value="1"/>
</dbReference>